<protein>
    <submittedName>
        <fullName evidence="3">Deoxyribonuclease-2</fullName>
    </submittedName>
</protein>
<evidence type="ECO:0000256" key="2">
    <source>
        <dbReference type="ARBA" id="ARBA00022801"/>
    </source>
</evidence>
<organism evidence="3 4">
    <name type="scientific">Amphritea atlantica</name>
    <dbReference type="NCBI Taxonomy" id="355243"/>
    <lineage>
        <taxon>Bacteria</taxon>
        <taxon>Pseudomonadati</taxon>
        <taxon>Pseudomonadota</taxon>
        <taxon>Gammaproteobacteria</taxon>
        <taxon>Oceanospirillales</taxon>
        <taxon>Oceanospirillaceae</taxon>
        <taxon>Amphritea</taxon>
    </lineage>
</organism>
<reference evidence="4" key="1">
    <citation type="submission" date="2016-10" db="EMBL/GenBank/DDBJ databases">
        <authorList>
            <person name="Varghese N."/>
            <person name="Submissions S."/>
        </authorList>
    </citation>
    <scope>NUCLEOTIDE SEQUENCE [LARGE SCALE GENOMIC DNA]</scope>
    <source>
        <strain evidence="4">DSM 18887</strain>
    </source>
</reference>
<accession>A0A1H9INY3</accession>
<dbReference type="PANTHER" id="PTHR10858">
    <property type="entry name" value="DEOXYRIBONUCLEASE II"/>
    <property type="match status" value="1"/>
</dbReference>
<evidence type="ECO:0000313" key="4">
    <source>
        <dbReference type="Proteomes" id="UP000198749"/>
    </source>
</evidence>
<dbReference type="PANTHER" id="PTHR10858:SF23">
    <property type="entry name" value="DEOXYRIBONUCLEASE II"/>
    <property type="match status" value="1"/>
</dbReference>
<dbReference type="Pfam" id="PF03265">
    <property type="entry name" value="DNase_II"/>
    <property type="match status" value="1"/>
</dbReference>
<dbReference type="RefSeq" id="WP_091359063.1">
    <property type="nucleotide sequence ID" value="NZ_AP025284.1"/>
</dbReference>
<comment type="similarity">
    <text evidence="1">Belongs to the DNase II family.</text>
</comment>
<dbReference type="STRING" id="355243.SAMN03080615_02679"/>
<dbReference type="EMBL" id="FOGB01000007">
    <property type="protein sequence ID" value="SEQ76313.1"/>
    <property type="molecule type" value="Genomic_DNA"/>
</dbReference>
<dbReference type="Proteomes" id="UP000198749">
    <property type="component" value="Unassembled WGS sequence"/>
</dbReference>
<gene>
    <name evidence="3" type="ORF">SAMN03080615_02679</name>
</gene>
<dbReference type="AlphaFoldDB" id="A0A1H9INY3"/>
<keyword evidence="2" id="KW-0378">Hydrolase</keyword>
<evidence type="ECO:0000256" key="1">
    <source>
        <dbReference type="ARBA" id="ARBA00007527"/>
    </source>
</evidence>
<sequence length="344" mass="38734">MLGAKNQQGTPVDWWFIYKTPEHTGTSENQGYEFFYFDSQSAALDLSPTGLNQDNQALGYTLAEIFSAPQSTGYIAYNDEHIDAEKNKSEKGHCKGVLAFDKASDSALYLLHSTPRFPVNKEATLPDDEMIYGQTFICITLPDYQTANRIAQQMLSQQNPQVLTECSRIPSSLQDDEPLSQLFHGRGINESEIPSTLSFSSRGGKPFLLTAKSRKWGKDFWLDLVSPQLKCDLVVETWRRGAVTPMQDSLSTEYDDDTLTLDFKIPPSLNYEWHYTKDHAKWAVALKNNTSSLPWVCIADLNRMVSQEKRGGGSLCFQDSQLWQALKNAEEKLHQPAQPDSAQT</sequence>
<dbReference type="InterPro" id="IPR004947">
    <property type="entry name" value="DNase_II"/>
</dbReference>
<evidence type="ECO:0000313" key="3">
    <source>
        <dbReference type="EMBL" id="SEQ76313.1"/>
    </source>
</evidence>
<proteinExistence type="inferred from homology"/>
<dbReference type="OrthoDB" id="8181368at2"/>
<dbReference type="CDD" id="cd09120">
    <property type="entry name" value="PLDc_DNaseII_1"/>
    <property type="match status" value="1"/>
</dbReference>
<dbReference type="GO" id="GO:0004531">
    <property type="term" value="F:deoxyribonuclease II activity"/>
    <property type="evidence" value="ECO:0007669"/>
    <property type="project" value="InterPro"/>
</dbReference>
<keyword evidence="4" id="KW-1185">Reference proteome</keyword>
<name>A0A1H9INY3_9GAMM</name>